<accession>A0A1H4EW46</accession>
<evidence type="ECO:0000313" key="2">
    <source>
        <dbReference type="Proteomes" id="UP000199002"/>
    </source>
</evidence>
<dbReference type="AlphaFoldDB" id="A0A1H4EW46"/>
<sequence length="39" mass="4321">MAAETSVSKTSVFQLFGLQPQRTAGFSWTMDLQLQKSLS</sequence>
<gene>
    <name evidence="1" type="ORF">SAMN05421875_14220</name>
</gene>
<dbReference type="STRING" id="592050.SAMN05421875_14220"/>
<dbReference type="Proteomes" id="UP000199002">
    <property type="component" value="Unassembled WGS sequence"/>
</dbReference>
<keyword evidence="2" id="KW-1185">Reference proteome</keyword>
<proteinExistence type="predicted"/>
<dbReference type="EMBL" id="FNQJ01000042">
    <property type="protein sequence ID" value="SEA89254.1"/>
    <property type="molecule type" value="Genomic_DNA"/>
</dbReference>
<protein>
    <submittedName>
        <fullName evidence="1">Uncharacterized protein</fullName>
    </submittedName>
</protein>
<reference evidence="2" key="1">
    <citation type="submission" date="2016-10" db="EMBL/GenBank/DDBJ databases">
        <authorList>
            <person name="Varghese N."/>
            <person name="Submissions S."/>
        </authorList>
    </citation>
    <scope>NUCLEOTIDE SEQUENCE [LARGE SCALE GENOMIC DNA]</scope>
    <source>
        <strain evidence="2">DSM 25157</strain>
    </source>
</reference>
<evidence type="ECO:0000313" key="1">
    <source>
        <dbReference type="EMBL" id="SEA89254.1"/>
    </source>
</evidence>
<organism evidence="1 2">
    <name type="scientific">Acidovorax soli</name>
    <dbReference type="NCBI Taxonomy" id="592050"/>
    <lineage>
        <taxon>Bacteria</taxon>
        <taxon>Pseudomonadati</taxon>
        <taxon>Pseudomonadota</taxon>
        <taxon>Betaproteobacteria</taxon>
        <taxon>Burkholderiales</taxon>
        <taxon>Comamonadaceae</taxon>
        <taxon>Acidovorax</taxon>
    </lineage>
</organism>
<name>A0A1H4EW46_9BURK</name>